<evidence type="ECO:0000313" key="3">
    <source>
        <dbReference type="Proteomes" id="UP000626697"/>
    </source>
</evidence>
<dbReference type="Proteomes" id="UP000626697">
    <property type="component" value="Unassembled WGS sequence"/>
</dbReference>
<evidence type="ECO:0000313" key="2">
    <source>
        <dbReference type="EMBL" id="MBA9028819.1"/>
    </source>
</evidence>
<proteinExistence type="predicted"/>
<gene>
    <name evidence="2" type="ORF">HNP81_004140</name>
</gene>
<feature type="compositionally biased region" description="Polar residues" evidence="1">
    <location>
        <begin position="1"/>
        <end position="31"/>
    </location>
</feature>
<name>A0ABR6CUX0_9BACI</name>
<reference evidence="2 3" key="1">
    <citation type="submission" date="2020-08" db="EMBL/GenBank/DDBJ databases">
        <title>Genomic Encyclopedia of Type Strains, Phase IV (KMG-IV): sequencing the most valuable type-strain genomes for metagenomic binning, comparative biology and taxonomic classification.</title>
        <authorList>
            <person name="Goeker M."/>
        </authorList>
    </citation>
    <scope>NUCLEOTIDE SEQUENCE [LARGE SCALE GENOMIC DNA]</scope>
    <source>
        <strain evidence="2 3">DSM 105481</strain>
    </source>
</reference>
<dbReference type="RefSeq" id="WP_246399494.1">
    <property type="nucleotide sequence ID" value="NZ_JACJHX010000019.1"/>
</dbReference>
<organism evidence="2 3">
    <name type="scientific">Peribacillus huizhouensis</name>
    <dbReference type="NCBI Taxonomy" id="1501239"/>
    <lineage>
        <taxon>Bacteria</taxon>
        <taxon>Bacillati</taxon>
        <taxon>Bacillota</taxon>
        <taxon>Bacilli</taxon>
        <taxon>Bacillales</taxon>
        <taxon>Bacillaceae</taxon>
        <taxon>Peribacillus</taxon>
    </lineage>
</organism>
<protein>
    <submittedName>
        <fullName evidence="2">Phage tail tape-measure protein</fullName>
    </submittedName>
</protein>
<comment type="caution">
    <text evidence="2">The sequence shown here is derived from an EMBL/GenBank/DDBJ whole genome shotgun (WGS) entry which is preliminary data.</text>
</comment>
<dbReference type="EMBL" id="JACJHX010000019">
    <property type="protein sequence ID" value="MBA9028819.1"/>
    <property type="molecule type" value="Genomic_DNA"/>
</dbReference>
<accession>A0ABR6CUX0</accession>
<evidence type="ECO:0000256" key="1">
    <source>
        <dbReference type="SAM" id="MobiDB-lite"/>
    </source>
</evidence>
<sequence>MNQSNERNNFGGNVEESGNNRAGSNANQGTSDFGEAATAGTLNGAVAGAMIGAQFGLIGTVIGGVSGGAIGNQIVEGAVVDDKTASKNHDESNNNSINK</sequence>
<feature type="region of interest" description="Disordered" evidence="1">
    <location>
        <begin position="1"/>
        <end position="36"/>
    </location>
</feature>
<keyword evidence="3" id="KW-1185">Reference proteome</keyword>